<dbReference type="AlphaFoldDB" id="A0A0K1PRV8"/>
<gene>
    <name evidence="1" type="ORF">AKJ09_02523</name>
</gene>
<protein>
    <recommendedName>
        <fullName evidence="3">Peptidase M10 metallopeptidase domain-containing protein</fullName>
    </recommendedName>
</protein>
<dbReference type="InterPro" id="IPR024079">
    <property type="entry name" value="MetalloPept_cat_dom_sf"/>
</dbReference>
<evidence type="ECO:0000313" key="1">
    <source>
        <dbReference type="EMBL" id="AKU95859.1"/>
    </source>
</evidence>
<dbReference type="EMBL" id="CP012333">
    <property type="protein sequence ID" value="AKU95859.1"/>
    <property type="molecule type" value="Genomic_DNA"/>
</dbReference>
<sequence>MSIFATLLMIATASEASESDVVTFGLAISIVAPDGAPVRDDAWIDEQIRVANALYESAGVRFRWTLQKPLAKTRADVRTRDDRDAFASLTDDDVIDVFLVRSLEDVDEPGRMRKGVCWTSSPGKKRYIVLSAEAPSGVLAHELGHFFGNPHSPVPDNVMSYTRTGAPAFFDPLQLARIRSFAKRFLATKRLFDLGPARRRP</sequence>
<dbReference type="KEGG" id="llu:AKJ09_02523"/>
<dbReference type="STRING" id="1391654.AKJ09_02523"/>
<dbReference type="Proteomes" id="UP000064967">
    <property type="component" value="Chromosome"/>
</dbReference>
<evidence type="ECO:0008006" key="3">
    <source>
        <dbReference type="Google" id="ProtNLM"/>
    </source>
</evidence>
<name>A0A0K1PRV8_9BACT</name>
<dbReference type="GO" id="GO:0008237">
    <property type="term" value="F:metallopeptidase activity"/>
    <property type="evidence" value="ECO:0007669"/>
    <property type="project" value="InterPro"/>
</dbReference>
<dbReference type="Gene3D" id="3.40.390.10">
    <property type="entry name" value="Collagenase (Catalytic Domain)"/>
    <property type="match status" value="1"/>
</dbReference>
<accession>A0A0K1PRV8</accession>
<organism evidence="1 2">
    <name type="scientific">Labilithrix luteola</name>
    <dbReference type="NCBI Taxonomy" id="1391654"/>
    <lineage>
        <taxon>Bacteria</taxon>
        <taxon>Pseudomonadati</taxon>
        <taxon>Myxococcota</taxon>
        <taxon>Polyangia</taxon>
        <taxon>Polyangiales</taxon>
        <taxon>Labilitrichaceae</taxon>
        <taxon>Labilithrix</taxon>
    </lineage>
</organism>
<keyword evidence="2" id="KW-1185">Reference proteome</keyword>
<evidence type="ECO:0000313" key="2">
    <source>
        <dbReference type="Proteomes" id="UP000064967"/>
    </source>
</evidence>
<proteinExistence type="predicted"/>
<reference evidence="1 2" key="1">
    <citation type="submission" date="2015-08" db="EMBL/GenBank/DDBJ databases">
        <authorList>
            <person name="Babu N.S."/>
            <person name="Beckwith C.J."/>
            <person name="Beseler K.G."/>
            <person name="Brison A."/>
            <person name="Carone J.V."/>
            <person name="Caskin T.P."/>
            <person name="Diamond M."/>
            <person name="Durham M.E."/>
            <person name="Foxe J.M."/>
            <person name="Go M."/>
            <person name="Henderson B.A."/>
            <person name="Jones I.B."/>
            <person name="McGettigan J.A."/>
            <person name="Micheletti S.J."/>
            <person name="Nasrallah M.E."/>
            <person name="Ortiz D."/>
            <person name="Piller C.R."/>
            <person name="Privatt S.R."/>
            <person name="Schneider S.L."/>
            <person name="Sharp S."/>
            <person name="Smith T.C."/>
            <person name="Stanton J.D."/>
            <person name="Ullery H.E."/>
            <person name="Wilson R.J."/>
            <person name="Serrano M.G."/>
            <person name="Buck G."/>
            <person name="Lee V."/>
            <person name="Wang Y."/>
            <person name="Carvalho R."/>
            <person name="Voegtly L."/>
            <person name="Shi R."/>
            <person name="Duckworth R."/>
            <person name="Johnson A."/>
            <person name="Loviza R."/>
            <person name="Walstead R."/>
            <person name="Shah Z."/>
            <person name="Kiflezghi M."/>
            <person name="Wade K."/>
            <person name="Ball S.L."/>
            <person name="Bradley K.W."/>
            <person name="Asai D.J."/>
            <person name="Bowman C.A."/>
            <person name="Russell D.A."/>
            <person name="Pope W.H."/>
            <person name="Jacobs-Sera D."/>
            <person name="Hendrix R.W."/>
            <person name="Hatfull G.F."/>
        </authorList>
    </citation>
    <scope>NUCLEOTIDE SEQUENCE [LARGE SCALE GENOMIC DNA]</scope>
    <source>
        <strain evidence="1 2">DSM 27648</strain>
    </source>
</reference>
<dbReference type="SUPFAM" id="SSF55486">
    <property type="entry name" value="Metalloproteases ('zincins'), catalytic domain"/>
    <property type="match status" value="2"/>
</dbReference>